<keyword evidence="8" id="KW-1185">Reference proteome</keyword>
<dbReference type="OrthoDB" id="9812949at2"/>
<dbReference type="GO" id="GO:0004813">
    <property type="term" value="F:alanine-tRNA ligase activity"/>
    <property type="evidence" value="ECO:0007669"/>
    <property type="project" value="InterPro"/>
</dbReference>
<evidence type="ECO:0000313" key="8">
    <source>
        <dbReference type="Proteomes" id="UP000179284"/>
    </source>
</evidence>
<dbReference type="GO" id="GO:0002161">
    <property type="term" value="F:aminoacyl-tRNA deacylase activity"/>
    <property type="evidence" value="ECO:0007669"/>
    <property type="project" value="UniProtKB-ARBA"/>
</dbReference>
<feature type="coiled-coil region" evidence="5">
    <location>
        <begin position="268"/>
        <end position="295"/>
    </location>
</feature>
<gene>
    <name evidence="7" type="ORF">bhn_I1675</name>
</gene>
<accession>A0A1D9P271</accession>
<dbReference type="InterPro" id="IPR018164">
    <property type="entry name" value="Ala-tRNA-synth_IIc_N"/>
</dbReference>
<dbReference type="InterPro" id="IPR018165">
    <property type="entry name" value="Ala-tRNA-synth_IIc_core"/>
</dbReference>
<dbReference type="PANTHER" id="PTHR43462">
    <property type="entry name" value="ALANYL-TRNA EDITING PROTEIN"/>
    <property type="match status" value="1"/>
</dbReference>
<dbReference type="PANTHER" id="PTHR43462:SF1">
    <property type="entry name" value="ALANYL-TRNA EDITING PROTEIN AARSD1"/>
    <property type="match status" value="1"/>
</dbReference>
<evidence type="ECO:0000256" key="4">
    <source>
        <dbReference type="ARBA" id="ARBA00022833"/>
    </source>
</evidence>
<dbReference type="Proteomes" id="UP000179284">
    <property type="component" value="Chromosome I"/>
</dbReference>
<dbReference type="InterPro" id="IPR051335">
    <property type="entry name" value="Alanyl-tRNA_Editing_Enzymes"/>
</dbReference>
<dbReference type="GO" id="GO:0046872">
    <property type="term" value="F:metal ion binding"/>
    <property type="evidence" value="ECO:0007669"/>
    <property type="project" value="UniProtKB-KW"/>
</dbReference>
<evidence type="ECO:0000256" key="5">
    <source>
        <dbReference type="SAM" id="Coils"/>
    </source>
</evidence>
<dbReference type="InterPro" id="IPR012947">
    <property type="entry name" value="tRNA_SAD"/>
</dbReference>
<protein>
    <submittedName>
        <fullName evidence="7">Alanyl-tRNA synthetase AlaS</fullName>
    </submittedName>
</protein>
<dbReference type="SMART" id="SM00863">
    <property type="entry name" value="tRNA_SAD"/>
    <property type="match status" value="1"/>
</dbReference>
<evidence type="ECO:0000256" key="3">
    <source>
        <dbReference type="ARBA" id="ARBA00022723"/>
    </source>
</evidence>
<dbReference type="EMBL" id="CP017831">
    <property type="protein sequence ID" value="AOZ96708.1"/>
    <property type="molecule type" value="Genomic_DNA"/>
</dbReference>
<sequence length="397" mass="44118">MDNTLELYYESAYIKEFDAEVISCQEGNNAKYEVVLDKTAFFPEQGGQTSDIGCLIDEEQKEHKVLHTSISSGEGLIRHITDSPIAKGTKVHGCIDWEHRFSNMQQHTGEHIFSGIVHSRYGFENVGFHLSDSEVTMDYSGVLTEEDIRDIELEVNKAIWANVEVICEFPDADKLSSIDYRSKKELSGDVRIVTIPGYDVCACCAPHVLKTGEIGLLKVVGLQNYKGGVRVNILCGGRALEYVNSQQNIVKELVSIFTTSEEKIVDSVKKLSDENISSKQKLAEAMDELASYELKEIDPSKEDVFLFKPSTYDGNTMRKMVNALSQAHGGYCGVFAGDDVENYRYIISTGALGKDLKAVQELLKNEFAARGGGNAKMIQGSIEKLNVQELLNKLEQL</sequence>
<evidence type="ECO:0000256" key="2">
    <source>
        <dbReference type="ARBA" id="ARBA00004496"/>
    </source>
</evidence>
<dbReference type="InterPro" id="IPR009000">
    <property type="entry name" value="Transl_B-barrel_sf"/>
</dbReference>
<dbReference type="SUPFAM" id="SSF50447">
    <property type="entry name" value="Translation proteins"/>
    <property type="match status" value="1"/>
</dbReference>
<dbReference type="Gene3D" id="2.40.30.130">
    <property type="match status" value="1"/>
</dbReference>
<dbReference type="SUPFAM" id="SSF55186">
    <property type="entry name" value="ThrRS/AlaRS common domain"/>
    <property type="match status" value="1"/>
</dbReference>
<reference evidence="8" key="1">
    <citation type="submission" date="2016-10" db="EMBL/GenBank/DDBJ databases">
        <title>The complete genome sequence of the rumen bacterium Butyrivibrio hungatei MB2003.</title>
        <authorList>
            <person name="Palevich N."/>
            <person name="Kelly W.J."/>
            <person name="Leahy S.C."/>
            <person name="Altermann E."/>
            <person name="Rakonjac J."/>
            <person name="Attwood G.T."/>
        </authorList>
    </citation>
    <scope>NUCLEOTIDE SEQUENCE [LARGE SCALE GENOMIC DNA]</scope>
    <source>
        <strain evidence="8">MB2003</strain>
    </source>
</reference>
<proteinExistence type="predicted"/>
<dbReference type="InterPro" id="IPR018163">
    <property type="entry name" value="Thr/Ala-tRNA-synth_IIc_edit"/>
</dbReference>
<dbReference type="GO" id="GO:0006419">
    <property type="term" value="P:alanyl-tRNA aminoacylation"/>
    <property type="evidence" value="ECO:0007669"/>
    <property type="project" value="InterPro"/>
</dbReference>
<keyword evidence="5" id="KW-0175">Coiled coil</keyword>
<evidence type="ECO:0000256" key="1">
    <source>
        <dbReference type="ARBA" id="ARBA00001947"/>
    </source>
</evidence>
<keyword evidence="4" id="KW-0862">Zinc</keyword>
<keyword evidence="3" id="KW-0479">Metal-binding</keyword>
<dbReference type="GO" id="GO:0005524">
    <property type="term" value="F:ATP binding"/>
    <property type="evidence" value="ECO:0007669"/>
    <property type="project" value="InterPro"/>
</dbReference>
<organism evidence="7 8">
    <name type="scientific">Butyrivibrio hungatei</name>
    <dbReference type="NCBI Taxonomy" id="185008"/>
    <lineage>
        <taxon>Bacteria</taxon>
        <taxon>Bacillati</taxon>
        <taxon>Bacillota</taxon>
        <taxon>Clostridia</taxon>
        <taxon>Lachnospirales</taxon>
        <taxon>Lachnospiraceae</taxon>
        <taxon>Butyrivibrio</taxon>
    </lineage>
</organism>
<evidence type="ECO:0000259" key="6">
    <source>
        <dbReference type="PROSITE" id="PS50860"/>
    </source>
</evidence>
<comment type="cofactor">
    <cofactor evidence="1">
        <name>Zn(2+)</name>
        <dbReference type="ChEBI" id="CHEBI:29105"/>
    </cofactor>
</comment>
<dbReference type="KEGG" id="bhu:bhn_I1675"/>
<dbReference type="PROSITE" id="PS50860">
    <property type="entry name" value="AA_TRNA_LIGASE_II_ALA"/>
    <property type="match status" value="1"/>
</dbReference>
<dbReference type="Pfam" id="PF07973">
    <property type="entry name" value="tRNA_SAD"/>
    <property type="match status" value="1"/>
</dbReference>
<dbReference type="RefSeq" id="WP_071176373.1">
    <property type="nucleotide sequence ID" value="NZ_CP017831.1"/>
</dbReference>
<dbReference type="AlphaFoldDB" id="A0A1D9P271"/>
<name>A0A1D9P271_9FIRM</name>
<dbReference type="GO" id="GO:0005737">
    <property type="term" value="C:cytoplasm"/>
    <property type="evidence" value="ECO:0007669"/>
    <property type="project" value="UniProtKB-SubCell"/>
</dbReference>
<evidence type="ECO:0000313" key="7">
    <source>
        <dbReference type="EMBL" id="AOZ96708.1"/>
    </source>
</evidence>
<dbReference type="GO" id="GO:0003676">
    <property type="term" value="F:nucleic acid binding"/>
    <property type="evidence" value="ECO:0007669"/>
    <property type="project" value="InterPro"/>
</dbReference>
<dbReference type="Pfam" id="PF01411">
    <property type="entry name" value="tRNA-synt_2c"/>
    <property type="match status" value="1"/>
</dbReference>
<dbReference type="Gene3D" id="3.30.980.10">
    <property type="entry name" value="Threonyl-trna Synthetase, Chain A, domain 2"/>
    <property type="match status" value="1"/>
</dbReference>
<feature type="domain" description="Alanyl-transfer RNA synthetases family profile" evidence="6">
    <location>
        <begin position="1"/>
        <end position="245"/>
    </location>
</feature>
<comment type="subcellular location">
    <subcellularLocation>
        <location evidence="2">Cytoplasm</location>
    </subcellularLocation>
</comment>